<evidence type="ECO:0000256" key="6">
    <source>
        <dbReference type="SAM" id="Phobius"/>
    </source>
</evidence>
<dbReference type="EMBL" id="CP075371">
    <property type="protein sequence ID" value="QVT80714.1"/>
    <property type="molecule type" value="Genomic_DNA"/>
</dbReference>
<evidence type="ECO:0000256" key="5">
    <source>
        <dbReference type="SAM" id="MobiDB-lite"/>
    </source>
</evidence>
<dbReference type="Proteomes" id="UP000679307">
    <property type="component" value="Chromosome"/>
</dbReference>
<evidence type="ECO:0000256" key="4">
    <source>
        <dbReference type="ARBA" id="ARBA00023136"/>
    </source>
</evidence>
<feature type="transmembrane region" description="Helical" evidence="6">
    <location>
        <begin position="104"/>
        <end position="127"/>
    </location>
</feature>
<sequence>MSNPTPTPPGSTPGPDRGAQPGGAPAADQPGTSGKAAKPGKGGAPATKGSDKQSDPLRRSRAGGLYVGVIALGIVLILLIIFVAQNTDPTTVRFLGWQAEIPVAVALLIAAVAGLFLAGIAASLRIFQLRRRVKHDRKA</sequence>
<name>A0ABX8EJL9_9ACTN</name>
<evidence type="ECO:0000313" key="9">
    <source>
        <dbReference type="Proteomes" id="UP000679307"/>
    </source>
</evidence>
<feature type="region of interest" description="Disordered" evidence="5">
    <location>
        <begin position="1"/>
        <end position="59"/>
    </location>
</feature>
<reference evidence="8 9" key="1">
    <citation type="submission" date="2021-05" db="EMBL/GenBank/DDBJ databases">
        <title>Complete genome of Nocardioides aquaticus KCTC 9944T isolated from meromictic and hypersaline Ekho Lake, Antarctica.</title>
        <authorList>
            <person name="Hwang K."/>
            <person name="Kim K.M."/>
            <person name="Choe H."/>
        </authorList>
    </citation>
    <scope>NUCLEOTIDE SEQUENCE [LARGE SCALE GENOMIC DNA]</scope>
    <source>
        <strain evidence="8 9">KCTC 9944</strain>
    </source>
</reference>
<evidence type="ECO:0000313" key="8">
    <source>
        <dbReference type="EMBL" id="QVT80714.1"/>
    </source>
</evidence>
<feature type="domain" description="Lipopolysaccharide assembly protein A" evidence="7">
    <location>
        <begin position="85"/>
        <end position="138"/>
    </location>
</feature>
<keyword evidence="1" id="KW-1003">Cell membrane</keyword>
<feature type="transmembrane region" description="Helical" evidence="6">
    <location>
        <begin position="63"/>
        <end position="84"/>
    </location>
</feature>
<feature type="compositionally biased region" description="Basic and acidic residues" evidence="5">
    <location>
        <begin position="49"/>
        <end position="58"/>
    </location>
</feature>
<keyword evidence="3 6" id="KW-1133">Transmembrane helix</keyword>
<gene>
    <name evidence="8" type="ORF">ENKNEFLB_03114</name>
</gene>
<dbReference type="InterPro" id="IPR010445">
    <property type="entry name" value="LapA_dom"/>
</dbReference>
<evidence type="ECO:0000259" key="7">
    <source>
        <dbReference type="Pfam" id="PF06305"/>
    </source>
</evidence>
<dbReference type="Pfam" id="PF06305">
    <property type="entry name" value="LapA_dom"/>
    <property type="match status" value="1"/>
</dbReference>
<dbReference type="RefSeq" id="WP_214056219.1">
    <property type="nucleotide sequence ID" value="NZ_BAAAHS010000164.1"/>
</dbReference>
<evidence type="ECO:0000256" key="1">
    <source>
        <dbReference type="ARBA" id="ARBA00022475"/>
    </source>
</evidence>
<proteinExistence type="predicted"/>
<feature type="compositionally biased region" description="Low complexity" evidence="5">
    <location>
        <begin position="13"/>
        <end position="48"/>
    </location>
</feature>
<feature type="compositionally biased region" description="Pro residues" evidence="5">
    <location>
        <begin position="1"/>
        <end position="12"/>
    </location>
</feature>
<keyword evidence="2 6" id="KW-0812">Transmembrane</keyword>
<accession>A0ABX8EJL9</accession>
<keyword evidence="4 6" id="KW-0472">Membrane</keyword>
<evidence type="ECO:0000256" key="2">
    <source>
        <dbReference type="ARBA" id="ARBA00022692"/>
    </source>
</evidence>
<organism evidence="8 9">
    <name type="scientific">Nocardioides aquaticus</name>
    <dbReference type="NCBI Taxonomy" id="160826"/>
    <lineage>
        <taxon>Bacteria</taxon>
        <taxon>Bacillati</taxon>
        <taxon>Actinomycetota</taxon>
        <taxon>Actinomycetes</taxon>
        <taxon>Propionibacteriales</taxon>
        <taxon>Nocardioidaceae</taxon>
        <taxon>Nocardioides</taxon>
    </lineage>
</organism>
<protein>
    <submittedName>
        <fullName evidence="8">Membrane protein</fullName>
    </submittedName>
</protein>
<evidence type="ECO:0000256" key="3">
    <source>
        <dbReference type="ARBA" id="ARBA00022989"/>
    </source>
</evidence>
<keyword evidence="9" id="KW-1185">Reference proteome</keyword>